<organism evidence="1 2">
    <name type="scientific">Phage Phass-1</name>
    <dbReference type="NCBI Taxonomy" id="3043662"/>
    <lineage>
        <taxon>Viruses</taxon>
        <taxon>Duplodnaviria</taxon>
        <taxon>Heunggongvirae</taxon>
        <taxon>Uroviricota</taxon>
        <taxon>Caudoviricetes</taxon>
        <taxon>Caudoviricetes code 15 clade</taxon>
    </lineage>
</organism>
<reference evidence="1" key="1">
    <citation type="submission" date="2023-04" db="EMBL/GenBank/DDBJ databases">
        <title>Bacteriophage Phass-1 Discovered in the Human Gut Virome - the Founding Member of the Proposed New Family Phassviridae.</title>
        <authorList>
            <person name="Tikunov A.Y."/>
            <person name="Morozova V.V."/>
            <person name="Chechushkov A.V."/>
            <person name="Tikunova N.V."/>
        </authorList>
    </citation>
    <scope>NUCLEOTIDE SEQUENCE</scope>
</reference>
<sequence length="121" mass="13347">MTKAETRFIHTTGRDGIHKVIALGQYHGETVRATAKCAPNDTPSVDDGETLAGLRLEKKILKRRKAFAEAQLTKKYDYLEYLADEMDKTRAAITRTEANIDEIAAAQAANETDLAGLLARL</sequence>
<accession>A0AAF0LU13</accession>
<name>A0AAF0LU13_9CAUD</name>
<evidence type="ECO:0000313" key="1">
    <source>
        <dbReference type="EMBL" id="WIC39706.1"/>
    </source>
</evidence>
<dbReference type="EMBL" id="OQ749652">
    <property type="protein sequence ID" value="WIC39706.1"/>
    <property type="molecule type" value="Genomic_DNA"/>
</dbReference>
<protein>
    <submittedName>
        <fullName evidence="1">Uncharacterized protein</fullName>
    </submittedName>
</protein>
<evidence type="ECO:0000313" key="2">
    <source>
        <dbReference type="Proteomes" id="UP001237988"/>
    </source>
</evidence>
<proteinExistence type="predicted"/>
<dbReference type="Proteomes" id="UP001237988">
    <property type="component" value="Segment"/>
</dbReference>